<evidence type="ECO:0000313" key="3">
    <source>
        <dbReference type="Proteomes" id="UP001172159"/>
    </source>
</evidence>
<reference evidence="2" key="1">
    <citation type="submission" date="2023-06" db="EMBL/GenBank/DDBJ databases">
        <title>Genome-scale phylogeny and comparative genomics of the fungal order Sordariales.</title>
        <authorList>
            <consortium name="Lawrence Berkeley National Laboratory"/>
            <person name="Hensen N."/>
            <person name="Bonometti L."/>
            <person name="Westerberg I."/>
            <person name="Brannstrom I.O."/>
            <person name="Guillou S."/>
            <person name="Cros-Aarteil S."/>
            <person name="Calhoun S."/>
            <person name="Haridas S."/>
            <person name="Kuo A."/>
            <person name="Mondo S."/>
            <person name="Pangilinan J."/>
            <person name="Riley R."/>
            <person name="Labutti K."/>
            <person name="Andreopoulos B."/>
            <person name="Lipzen A."/>
            <person name="Chen C."/>
            <person name="Yanf M."/>
            <person name="Daum C."/>
            <person name="Ng V."/>
            <person name="Clum A."/>
            <person name="Steindorff A."/>
            <person name="Ohm R."/>
            <person name="Martin F."/>
            <person name="Silar P."/>
            <person name="Natvig D."/>
            <person name="Lalanne C."/>
            <person name="Gautier V."/>
            <person name="Ament-Velasquez S.L."/>
            <person name="Kruys A."/>
            <person name="Hutchinson M.I."/>
            <person name="Powell A.J."/>
            <person name="Barry K."/>
            <person name="Miller A.N."/>
            <person name="Grigoriev I.V."/>
            <person name="Debuchy R."/>
            <person name="Gladieux P."/>
            <person name="Thoren M.H."/>
            <person name="Johannesson H."/>
        </authorList>
    </citation>
    <scope>NUCLEOTIDE SEQUENCE</scope>
    <source>
        <strain evidence="2">CBS 540.89</strain>
    </source>
</reference>
<proteinExistence type="predicted"/>
<name>A0AA40AXC3_9PEZI</name>
<sequence length="53" mass="6251">MTQLPIPALKKYQYLVKHPDKYTREPRLSPHPYSTPTDHGPEPIDRLDERPNL</sequence>
<gene>
    <name evidence="2" type="ORF">B0T21DRAFT_372252</name>
</gene>
<evidence type="ECO:0000256" key="1">
    <source>
        <dbReference type="SAM" id="MobiDB-lite"/>
    </source>
</evidence>
<dbReference type="EMBL" id="JAUKTV010000011">
    <property type="protein sequence ID" value="KAK0723702.1"/>
    <property type="molecule type" value="Genomic_DNA"/>
</dbReference>
<protein>
    <submittedName>
        <fullName evidence="2">Uncharacterized protein</fullName>
    </submittedName>
</protein>
<organism evidence="2 3">
    <name type="scientific">Apiosordaria backusii</name>
    <dbReference type="NCBI Taxonomy" id="314023"/>
    <lineage>
        <taxon>Eukaryota</taxon>
        <taxon>Fungi</taxon>
        <taxon>Dikarya</taxon>
        <taxon>Ascomycota</taxon>
        <taxon>Pezizomycotina</taxon>
        <taxon>Sordariomycetes</taxon>
        <taxon>Sordariomycetidae</taxon>
        <taxon>Sordariales</taxon>
        <taxon>Lasiosphaeriaceae</taxon>
        <taxon>Apiosordaria</taxon>
    </lineage>
</organism>
<dbReference type="AlphaFoldDB" id="A0AA40AXC3"/>
<feature type="region of interest" description="Disordered" evidence="1">
    <location>
        <begin position="20"/>
        <end position="53"/>
    </location>
</feature>
<feature type="compositionally biased region" description="Basic and acidic residues" evidence="1">
    <location>
        <begin position="39"/>
        <end position="53"/>
    </location>
</feature>
<dbReference type="Proteomes" id="UP001172159">
    <property type="component" value="Unassembled WGS sequence"/>
</dbReference>
<comment type="caution">
    <text evidence="2">The sequence shown here is derived from an EMBL/GenBank/DDBJ whole genome shotgun (WGS) entry which is preliminary data.</text>
</comment>
<accession>A0AA40AXC3</accession>
<keyword evidence="3" id="KW-1185">Reference proteome</keyword>
<evidence type="ECO:0000313" key="2">
    <source>
        <dbReference type="EMBL" id="KAK0723702.1"/>
    </source>
</evidence>